<name>A0A7X3MJ02_9FIRM</name>
<accession>A0A7X3MJ02</accession>
<gene>
    <name evidence="1" type="ORF">GN277_18300</name>
</gene>
<protein>
    <submittedName>
        <fullName evidence="1">Uncharacterized protein</fullName>
    </submittedName>
</protein>
<keyword evidence="2" id="KW-1185">Reference proteome</keyword>
<dbReference type="AlphaFoldDB" id="A0A7X3MJ02"/>
<dbReference type="EMBL" id="WUQX01000001">
    <property type="protein sequence ID" value="MXP77257.1"/>
    <property type="molecule type" value="Genomic_DNA"/>
</dbReference>
<dbReference type="Proteomes" id="UP000460412">
    <property type="component" value="Unassembled WGS sequence"/>
</dbReference>
<reference evidence="1 2" key="1">
    <citation type="submission" date="2019-12" db="EMBL/GenBank/DDBJ databases">
        <title>Sporaefaciens musculi gen. nov., sp. nov., a novel bacterium isolated from the caecum of an obese mouse.</title>
        <authorList>
            <person name="Rasmussen T.S."/>
            <person name="Streidl T."/>
            <person name="Hitch T.C.A."/>
            <person name="Wortmann E."/>
            <person name="Deptula P."/>
            <person name="Hansen M."/>
            <person name="Nielsen D.S."/>
            <person name="Clavel T."/>
            <person name="Vogensen F.K."/>
        </authorList>
    </citation>
    <scope>NUCLEOTIDE SEQUENCE [LARGE SCALE GENOMIC DNA]</scope>
    <source>
        <strain evidence="1 2">WCA-9-b2</strain>
    </source>
</reference>
<sequence>MPDVRPINKKKYEISKHRFLELYYYCMQYREWVDELEVRRMYENW</sequence>
<evidence type="ECO:0000313" key="1">
    <source>
        <dbReference type="EMBL" id="MXP77257.1"/>
    </source>
</evidence>
<organism evidence="1 2">
    <name type="scientific">Sporofaciens musculi</name>
    <dbReference type="NCBI Taxonomy" id="2681861"/>
    <lineage>
        <taxon>Bacteria</taxon>
        <taxon>Bacillati</taxon>
        <taxon>Bacillota</taxon>
        <taxon>Clostridia</taxon>
        <taxon>Lachnospirales</taxon>
        <taxon>Lachnospiraceae</taxon>
        <taxon>Sporofaciens</taxon>
    </lineage>
</organism>
<proteinExistence type="predicted"/>
<evidence type="ECO:0000313" key="2">
    <source>
        <dbReference type="Proteomes" id="UP000460412"/>
    </source>
</evidence>
<comment type="caution">
    <text evidence="1">The sequence shown here is derived from an EMBL/GenBank/DDBJ whole genome shotgun (WGS) entry which is preliminary data.</text>
</comment>
<dbReference type="RefSeq" id="WP_159752435.1">
    <property type="nucleotide sequence ID" value="NZ_WUQX01000001.1"/>
</dbReference>